<keyword evidence="14 17" id="KW-0408">Iron</keyword>
<keyword evidence="11" id="KW-1278">Translocase</keyword>
<organism evidence="20 21">
    <name type="scientific">Jatrophihabitans cynanchi</name>
    <dbReference type="NCBI Taxonomy" id="2944128"/>
    <lineage>
        <taxon>Bacteria</taxon>
        <taxon>Bacillati</taxon>
        <taxon>Actinomycetota</taxon>
        <taxon>Actinomycetes</taxon>
        <taxon>Jatrophihabitantales</taxon>
        <taxon>Jatrophihabitantaceae</taxon>
        <taxon>Jatrophihabitans</taxon>
    </lineage>
</organism>
<evidence type="ECO:0000256" key="16">
    <source>
        <dbReference type="ARBA" id="ARBA00029351"/>
    </source>
</evidence>
<keyword evidence="5" id="KW-1003">Cell membrane</keyword>
<dbReference type="PIRSF" id="PIRSF000007">
    <property type="entry name" value="Ubiq_cycred_cyc"/>
    <property type="match status" value="1"/>
</dbReference>
<feature type="domain" description="Cytochrome c" evidence="19">
    <location>
        <begin position="191"/>
        <end position="269"/>
    </location>
</feature>
<evidence type="ECO:0000256" key="2">
    <source>
        <dbReference type="ARBA" id="ARBA00012951"/>
    </source>
</evidence>
<dbReference type="InterPro" id="IPR009152">
    <property type="entry name" value="bc1_cytC-su"/>
</dbReference>
<name>A0ABY7JZM0_9ACTN</name>
<dbReference type="PANTHER" id="PTHR33751">
    <property type="entry name" value="CBB3-TYPE CYTOCHROME C OXIDASE SUBUNIT FIXP"/>
    <property type="match status" value="1"/>
</dbReference>
<evidence type="ECO:0000256" key="1">
    <source>
        <dbReference type="ARBA" id="ARBA00004651"/>
    </source>
</evidence>
<keyword evidence="21" id="KW-1185">Reference proteome</keyword>
<protein>
    <recommendedName>
        <fullName evidence="3">Cytochrome bc1 complex cytochrome c subunit</fullName>
        <ecNumber evidence="2">7.1.1.8</ecNumber>
    </recommendedName>
</protein>
<dbReference type="Pfam" id="PF13442">
    <property type="entry name" value="Cytochrome_CBB3"/>
    <property type="match status" value="1"/>
</dbReference>
<dbReference type="PROSITE" id="PS51007">
    <property type="entry name" value="CYTC"/>
    <property type="match status" value="2"/>
</dbReference>
<proteinExistence type="predicted"/>
<keyword evidence="15 18" id="KW-0472">Membrane</keyword>
<evidence type="ECO:0000313" key="21">
    <source>
        <dbReference type="Proteomes" id="UP001164693"/>
    </source>
</evidence>
<keyword evidence="7" id="KW-0679">Respiratory chain</keyword>
<keyword evidence="4" id="KW-0813">Transport</keyword>
<keyword evidence="6 17" id="KW-0349">Heme</keyword>
<dbReference type="EC" id="7.1.1.8" evidence="2"/>
<evidence type="ECO:0000256" key="9">
    <source>
        <dbReference type="ARBA" id="ARBA00022723"/>
    </source>
</evidence>
<comment type="catalytic activity">
    <reaction evidence="16">
        <text>a quinol + 2 Fe(III)-[cytochrome c](out) = a quinone + 2 Fe(II)-[cytochrome c](out) + 2 H(+)(out)</text>
        <dbReference type="Rhea" id="RHEA:11484"/>
        <dbReference type="Rhea" id="RHEA-COMP:10350"/>
        <dbReference type="Rhea" id="RHEA-COMP:14399"/>
        <dbReference type="ChEBI" id="CHEBI:15378"/>
        <dbReference type="ChEBI" id="CHEBI:24646"/>
        <dbReference type="ChEBI" id="CHEBI:29033"/>
        <dbReference type="ChEBI" id="CHEBI:29034"/>
        <dbReference type="ChEBI" id="CHEBI:132124"/>
        <dbReference type="EC" id="7.1.1.8"/>
    </reaction>
</comment>
<evidence type="ECO:0000256" key="15">
    <source>
        <dbReference type="ARBA" id="ARBA00023136"/>
    </source>
</evidence>
<feature type="transmembrane region" description="Helical" evidence="18">
    <location>
        <begin position="289"/>
        <end position="308"/>
    </location>
</feature>
<evidence type="ECO:0000256" key="17">
    <source>
        <dbReference type="PROSITE-ProRule" id="PRU00433"/>
    </source>
</evidence>
<evidence type="ECO:0000256" key="6">
    <source>
        <dbReference type="ARBA" id="ARBA00022617"/>
    </source>
</evidence>
<evidence type="ECO:0000256" key="5">
    <source>
        <dbReference type="ARBA" id="ARBA00022475"/>
    </source>
</evidence>
<keyword evidence="13 18" id="KW-1133">Transmembrane helix</keyword>
<dbReference type="SUPFAM" id="SSF46626">
    <property type="entry name" value="Cytochrome c"/>
    <property type="match status" value="2"/>
</dbReference>
<dbReference type="Pfam" id="PF00034">
    <property type="entry name" value="Cytochrom_C"/>
    <property type="match status" value="1"/>
</dbReference>
<evidence type="ECO:0000256" key="10">
    <source>
        <dbReference type="ARBA" id="ARBA00022737"/>
    </source>
</evidence>
<sequence length="311" mass="32407">MSNRRDGEGTFELKDFDLEMADDGEFGFEPAVPVTGAEPRATAAASVGSPGRKRSLGRLRRRLTAAAVLAVALLGTGGAYTLFANTSGASDTTTGASDIAAGRQLYETSCITCHGANLQGVKDRGVPLLGVGGAAVYFQVSTGRMPATGQGSEQYRKDAKFTDEQTRQLAAYVQSMGGGEDIPRGAVRDDADLAEGGNLFRLNCASCHGTTFKGAPLSAGATAPSLNDATDLQIYTAMLTGPENMPVFGDNQITPSEKRQIVSYIQTLKASMDPGGHGIDRIGPVSEAVVIWVAGIGAIMLIILWIGAKTE</sequence>
<evidence type="ECO:0000256" key="13">
    <source>
        <dbReference type="ARBA" id="ARBA00022989"/>
    </source>
</evidence>
<evidence type="ECO:0000313" key="20">
    <source>
        <dbReference type="EMBL" id="WAX58029.1"/>
    </source>
</evidence>
<keyword evidence="8 18" id="KW-0812">Transmembrane</keyword>
<dbReference type="InterPro" id="IPR009056">
    <property type="entry name" value="Cyt_c-like_dom"/>
</dbReference>
<dbReference type="Gene3D" id="1.10.760.10">
    <property type="entry name" value="Cytochrome c-like domain"/>
    <property type="match status" value="2"/>
</dbReference>
<feature type="domain" description="Cytochrome c" evidence="19">
    <location>
        <begin position="97"/>
        <end position="177"/>
    </location>
</feature>
<evidence type="ECO:0000256" key="11">
    <source>
        <dbReference type="ARBA" id="ARBA00022967"/>
    </source>
</evidence>
<gene>
    <name evidence="20" type="ORF">M6B22_04480</name>
</gene>
<evidence type="ECO:0000256" key="7">
    <source>
        <dbReference type="ARBA" id="ARBA00022660"/>
    </source>
</evidence>
<keyword evidence="10" id="KW-0677">Repeat</keyword>
<evidence type="ECO:0000256" key="8">
    <source>
        <dbReference type="ARBA" id="ARBA00022692"/>
    </source>
</evidence>
<comment type="subcellular location">
    <subcellularLocation>
        <location evidence="1">Cell membrane</location>
        <topology evidence="1">Multi-pass membrane protein</topology>
    </subcellularLocation>
</comment>
<evidence type="ECO:0000259" key="19">
    <source>
        <dbReference type="PROSITE" id="PS51007"/>
    </source>
</evidence>
<dbReference type="RefSeq" id="WP_269444577.1">
    <property type="nucleotide sequence ID" value="NZ_CP097463.1"/>
</dbReference>
<dbReference type="PANTHER" id="PTHR33751:SF13">
    <property type="entry name" value="CYTOCHROME BC1 COMPLEX CYTOCHROME C SUBUNIT"/>
    <property type="match status" value="1"/>
</dbReference>
<evidence type="ECO:0000256" key="14">
    <source>
        <dbReference type="ARBA" id="ARBA00023004"/>
    </source>
</evidence>
<dbReference type="InterPro" id="IPR036909">
    <property type="entry name" value="Cyt_c-like_dom_sf"/>
</dbReference>
<accession>A0ABY7JZM0</accession>
<dbReference type="Proteomes" id="UP001164693">
    <property type="component" value="Chromosome"/>
</dbReference>
<dbReference type="EMBL" id="CP097463">
    <property type="protein sequence ID" value="WAX58029.1"/>
    <property type="molecule type" value="Genomic_DNA"/>
</dbReference>
<dbReference type="InterPro" id="IPR050597">
    <property type="entry name" value="Cytochrome_c_Oxidase_Subunit"/>
</dbReference>
<feature type="transmembrane region" description="Helical" evidence="18">
    <location>
        <begin position="63"/>
        <end position="83"/>
    </location>
</feature>
<evidence type="ECO:0000256" key="4">
    <source>
        <dbReference type="ARBA" id="ARBA00022448"/>
    </source>
</evidence>
<evidence type="ECO:0000256" key="3">
    <source>
        <dbReference type="ARBA" id="ARBA00017819"/>
    </source>
</evidence>
<reference evidence="20" key="1">
    <citation type="submission" date="2022-05" db="EMBL/GenBank/DDBJ databases">
        <title>Jatrophihabitans sp. SB3-54 whole genome sequence.</title>
        <authorList>
            <person name="Suh M.K."/>
            <person name="Eom M.K."/>
            <person name="Kim J.S."/>
            <person name="Kim H.S."/>
            <person name="Do H.E."/>
            <person name="Shin Y.K."/>
            <person name="Lee J.-S."/>
        </authorList>
    </citation>
    <scope>NUCLEOTIDE SEQUENCE</scope>
    <source>
        <strain evidence="20">SB3-54</strain>
    </source>
</reference>
<keyword evidence="9 17" id="KW-0479">Metal-binding</keyword>
<evidence type="ECO:0000256" key="18">
    <source>
        <dbReference type="SAM" id="Phobius"/>
    </source>
</evidence>
<evidence type="ECO:0000256" key="12">
    <source>
        <dbReference type="ARBA" id="ARBA00022982"/>
    </source>
</evidence>
<keyword evidence="12" id="KW-0249">Electron transport</keyword>